<keyword evidence="1" id="KW-0238">DNA-binding</keyword>
<evidence type="ECO:0000259" key="4">
    <source>
        <dbReference type="PROSITE" id="PS51737"/>
    </source>
</evidence>
<dbReference type="InterPro" id="IPR050639">
    <property type="entry name" value="SSR_resolvase"/>
</dbReference>
<evidence type="ECO:0000259" key="3">
    <source>
        <dbReference type="PROSITE" id="PS51736"/>
    </source>
</evidence>
<dbReference type="InterPro" id="IPR038109">
    <property type="entry name" value="DNA_bind_recomb_sf"/>
</dbReference>
<dbReference type="SMART" id="SM00857">
    <property type="entry name" value="Resolvase"/>
    <property type="match status" value="1"/>
</dbReference>
<protein>
    <submittedName>
        <fullName evidence="5">Resolvase</fullName>
    </submittedName>
</protein>
<reference evidence="5 6" key="1">
    <citation type="journal article" date="2015" name="Nature">
        <title>rRNA introns, odd ribosomes, and small enigmatic genomes across a large radiation of phyla.</title>
        <authorList>
            <person name="Brown C.T."/>
            <person name="Hug L.A."/>
            <person name="Thomas B.C."/>
            <person name="Sharon I."/>
            <person name="Castelle C.J."/>
            <person name="Singh A."/>
            <person name="Wilkins M.J."/>
            <person name="Williams K.H."/>
            <person name="Banfield J.F."/>
        </authorList>
    </citation>
    <scope>NUCLEOTIDE SEQUENCE [LARGE SCALE GENOMIC DNA]</scope>
</reference>
<dbReference type="SUPFAM" id="SSF53041">
    <property type="entry name" value="Resolvase-like"/>
    <property type="match status" value="1"/>
</dbReference>
<dbReference type="PROSITE" id="PS51737">
    <property type="entry name" value="RECOMBINASE_DNA_BIND"/>
    <property type="match status" value="1"/>
</dbReference>
<dbReference type="GO" id="GO:0000150">
    <property type="term" value="F:DNA strand exchange activity"/>
    <property type="evidence" value="ECO:0007669"/>
    <property type="project" value="InterPro"/>
</dbReference>
<dbReference type="InterPro" id="IPR036162">
    <property type="entry name" value="Resolvase-like_N_sf"/>
</dbReference>
<feature type="domain" description="Resolvase/invertase-type recombinase catalytic" evidence="3">
    <location>
        <begin position="4"/>
        <end position="155"/>
    </location>
</feature>
<accession>A0A0G0T6K0</accession>
<gene>
    <name evidence="5" type="ORF">UT63_C0016G0021</name>
</gene>
<dbReference type="EMBL" id="LBXN01000016">
    <property type="protein sequence ID" value="KKR33482.1"/>
    <property type="molecule type" value="Genomic_DNA"/>
</dbReference>
<evidence type="ECO:0000313" key="5">
    <source>
        <dbReference type="EMBL" id="KKR33482.1"/>
    </source>
</evidence>
<sequence length="522" mass="61141">MNIKSVLLCRVSSKEQEESGYSLPAQEKLLRSYAENKGFEATKIFTISESASGKKQRETFNLMFAFVKKNNIKIIVIEKVDRFTRNFKDSVDMYKWLEEDEERQLHSVKDSIILHKNSRSQEKLNWDIRVVFAKNYIDNLSEEVKKGQKEKIAQGWLPTKPPIGYKTVGDKGHKIHIIDENTAPLVKKMFECYATGNYSLKRLTETVHQEGLRTAGGRKIPFYISKNRWNGELYDGKQEPLIEEGLFNKVQQVLKSKTTPKYSKHDYLFKGLLRCKECEGVITWEIQKGHVYGHCNHYRNCTQDSWVKEPDIELQLLEAFKGLEIKSKRFAEWIKKALKESHKDEIIYHSSSVGELGKQHDLLKQRLDRLYDDKLDGKITLEFYQKKFKQYSDQLKSIDKSLGNHTNASIKYFELGMNFYELSQRSPDIYKRALLDQKRLLIRLVFEKLILVDEKLEYAYTKPFEILHNAVTTTNSSKMLKEVVLKEEIFEPQEMIDTTIQNGDFEDHRSILLPRVDSNHKP</sequence>
<dbReference type="Gene3D" id="3.90.1750.20">
    <property type="entry name" value="Putative Large Serine Recombinase, Chain B, Domain 2"/>
    <property type="match status" value="1"/>
</dbReference>
<dbReference type="InterPro" id="IPR006119">
    <property type="entry name" value="Resolv_N"/>
</dbReference>
<organism evidence="5 6">
    <name type="scientific">Candidatus Gottesmanbacteria bacterium GW2011_GWC2_39_8</name>
    <dbReference type="NCBI Taxonomy" id="1618450"/>
    <lineage>
        <taxon>Bacteria</taxon>
        <taxon>Candidatus Gottesmaniibacteriota</taxon>
    </lineage>
</organism>
<dbReference type="Proteomes" id="UP000034539">
    <property type="component" value="Unassembled WGS sequence"/>
</dbReference>
<comment type="caution">
    <text evidence="5">The sequence shown here is derived from an EMBL/GenBank/DDBJ whole genome shotgun (WGS) entry which is preliminary data.</text>
</comment>
<dbReference type="AlphaFoldDB" id="A0A0G0T6K0"/>
<evidence type="ECO:0000256" key="1">
    <source>
        <dbReference type="ARBA" id="ARBA00023125"/>
    </source>
</evidence>
<dbReference type="PROSITE" id="PS51736">
    <property type="entry name" value="RECOMBINASES_3"/>
    <property type="match status" value="1"/>
</dbReference>
<dbReference type="Pfam" id="PF00239">
    <property type="entry name" value="Resolvase"/>
    <property type="match status" value="1"/>
</dbReference>
<evidence type="ECO:0000313" key="6">
    <source>
        <dbReference type="Proteomes" id="UP000034539"/>
    </source>
</evidence>
<dbReference type="CDD" id="cd00338">
    <property type="entry name" value="Ser_Recombinase"/>
    <property type="match status" value="1"/>
</dbReference>
<keyword evidence="2" id="KW-0233">DNA recombination</keyword>
<dbReference type="InterPro" id="IPR011109">
    <property type="entry name" value="DNA_bind_recombinase_dom"/>
</dbReference>
<dbReference type="Gene3D" id="3.40.50.1390">
    <property type="entry name" value="Resolvase, N-terminal catalytic domain"/>
    <property type="match status" value="1"/>
</dbReference>
<dbReference type="PANTHER" id="PTHR30461">
    <property type="entry name" value="DNA-INVERTASE FROM LAMBDOID PROPHAGE"/>
    <property type="match status" value="1"/>
</dbReference>
<dbReference type="GO" id="GO:0003677">
    <property type="term" value="F:DNA binding"/>
    <property type="evidence" value="ECO:0007669"/>
    <property type="project" value="UniProtKB-KW"/>
</dbReference>
<dbReference type="PATRIC" id="fig|1618450.3.peg.457"/>
<proteinExistence type="predicted"/>
<feature type="domain" description="Recombinase" evidence="4">
    <location>
        <begin position="162"/>
        <end position="260"/>
    </location>
</feature>
<evidence type="ECO:0000256" key="2">
    <source>
        <dbReference type="ARBA" id="ARBA00023172"/>
    </source>
</evidence>
<name>A0A0G0T6K0_9BACT</name>
<dbReference type="PANTHER" id="PTHR30461:SF2">
    <property type="entry name" value="SERINE RECOMBINASE PINE-RELATED"/>
    <property type="match status" value="1"/>
</dbReference>